<dbReference type="InterPro" id="IPR015860">
    <property type="entry name" value="ABC_transpr_TagH-like"/>
</dbReference>
<dbReference type="PROSITE" id="PS50893">
    <property type="entry name" value="ABC_TRANSPORTER_2"/>
    <property type="match status" value="1"/>
</dbReference>
<comment type="similarity">
    <text evidence="1">Belongs to the ABC transporter superfamily.</text>
</comment>
<feature type="domain" description="ABC transporter" evidence="5">
    <location>
        <begin position="2"/>
        <end position="221"/>
    </location>
</feature>
<dbReference type="CDD" id="cd03220">
    <property type="entry name" value="ABC_KpsT_Wzt"/>
    <property type="match status" value="1"/>
</dbReference>
<dbReference type="RefSeq" id="WP_184110611.1">
    <property type="nucleotide sequence ID" value="NZ_JACHNY010000001.1"/>
</dbReference>
<gene>
    <name evidence="6" type="ORF">GGQ96_000139</name>
</gene>
<reference evidence="6 7" key="1">
    <citation type="submission" date="2020-08" db="EMBL/GenBank/DDBJ databases">
        <title>Genomic Encyclopedia of Type Strains, Phase IV (KMG-IV): sequencing the most valuable type-strain genomes for metagenomic binning, comparative biology and taxonomic classification.</title>
        <authorList>
            <person name="Goeker M."/>
        </authorList>
    </citation>
    <scope>NUCLEOTIDE SEQUENCE [LARGE SCALE GENOMIC DNA]</scope>
    <source>
        <strain evidence="6 7">DSM 15867</strain>
    </source>
</reference>
<keyword evidence="4" id="KW-0067">ATP-binding</keyword>
<proteinExistence type="inferred from homology"/>
<dbReference type="SUPFAM" id="SSF52540">
    <property type="entry name" value="P-loop containing nucleoside triphosphate hydrolases"/>
    <property type="match status" value="1"/>
</dbReference>
<sequence length="464" mass="51162">MIRLNNVRKVYHTRSGDNVVLDGVGFDLHRGEHLGVLGRNGAGKSTMVRLISGAERPTSGTVERHMSVSWPLAFGGAFQPTLSGIDNIRFISRIYAQDFQRNLAFVADFSELGTYLHEPVRSYSSGMRARLAFAISMIIEFDCFLIDEIGAVGDARFHDRCNHELFGKRGDRAMVLISHDPGYLRDHCNRFALLHGGKLSLFDDFDIAYDRFREVIGLAAPPAIDRAAAPDRAALVEVAQHRALGDERFRMAVREGDWSRDAGAWAVAEERYTAALALHPYQRSYWVQLGHVAKEGGHFARAELAYRTACAMGEPAVDVVEHLRFVIAQAGDDPDRWPLHPYRKGDAAIQAPGRPDVEALAWLLWHGVMPDDAEALVLLRRNGSCDALAAAMIADPRFGMEQDEIAASTDRSHGEAIGVLAFAHLPPVEAADLVARMADEPAWPLALAAGAFGDWPQTQEALHR</sequence>
<evidence type="ECO:0000256" key="1">
    <source>
        <dbReference type="ARBA" id="ARBA00005417"/>
    </source>
</evidence>
<keyword evidence="7" id="KW-1185">Reference proteome</keyword>
<dbReference type="SMART" id="SM00382">
    <property type="entry name" value="AAA"/>
    <property type="match status" value="1"/>
</dbReference>
<dbReference type="InterPro" id="IPR050683">
    <property type="entry name" value="Bact_Polysacc_Export_ATP-bd"/>
</dbReference>
<evidence type="ECO:0000259" key="5">
    <source>
        <dbReference type="PROSITE" id="PS50893"/>
    </source>
</evidence>
<dbReference type="InterPro" id="IPR011990">
    <property type="entry name" value="TPR-like_helical_dom_sf"/>
</dbReference>
<evidence type="ECO:0000313" key="7">
    <source>
        <dbReference type="Proteomes" id="UP000574769"/>
    </source>
</evidence>
<evidence type="ECO:0000256" key="2">
    <source>
        <dbReference type="ARBA" id="ARBA00022448"/>
    </source>
</evidence>
<dbReference type="Gene3D" id="1.25.40.10">
    <property type="entry name" value="Tetratricopeptide repeat domain"/>
    <property type="match status" value="1"/>
</dbReference>
<dbReference type="Proteomes" id="UP000574769">
    <property type="component" value="Unassembled WGS sequence"/>
</dbReference>
<dbReference type="PROSITE" id="PS00211">
    <property type="entry name" value="ABC_TRANSPORTER_1"/>
    <property type="match status" value="1"/>
</dbReference>
<dbReference type="EMBL" id="JACHNY010000001">
    <property type="protein sequence ID" value="MBB4616033.1"/>
    <property type="molecule type" value="Genomic_DNA"/>
</dbReference>
<dbReference type="GO" id="GO:0016020">
    <property type="term" value="C:membrane"/>
    <property type="evidence" value="ECO:0007669"/>
    <property type="project" value="InterPro"/>
</dbReference>
<dbReference type="PANTHER" id="PTHR46743:SF2">
    <property type="entry name" value="TEICHOIC ACIDS EXPORT ATP-BINDING PROTEIN TAGH"/>
    <property type="match status" value="1"/>
</dbReference>
<dbReference type="InterPro" id="IPR027417">
    <property type="entry name" value="P-loop_NTPase"/>
</dbReference>
<dbReference type="Gene3D" id="3.40.50.300">
    <property type="entry name" value="P-loop containing nucleotide triphosphate hydrolases"/>
    <property type="match status" value="1"/>
</dbReference>
<keyword evidence="2" id="KW-0813">Transport</keyword>
<dbReference type="InterPro" id="IPR003593">
    <property type="entry name" value="AAA+_ATPase"/>
</dbReference>
<comment type="caution">
    <text evidence="6">The sequence shown here is derived from an EMBL/GenBank/DDBJ whole genome shotgun (WGS) entry which is preliminary data.</text>
</comment>
<dbReference type="GO" id="GO:0140359">
    <property type="term" value="F:ABC-type transporter activity"/>
    <property type="evidence" value="ECO:0007669"/>
    <property type="project" value="InterPro"/>
</dbReference>
<name>A0A7W7AFE0_9SPHN</name>
<evidence type="ECO:0000313" key="6">
    <source>
        <dbReference type="EMBL" id="MBB4616033.1"/>
    </source>
</evidence>
<dbReference type="InterPro" id="IPR003439">
    <property type="entry name" value="ABC_transporter-like_ATP-bd"/>
</dbReference>
<keyword evidence="3" id="KW-0547">Nucleotide-binding</keyword>
<dbReference type="InterPro" id="IPR017871">
    <property type="entry name" value="ABC_transporter-like_CS"/>
</dbReference>
<dbReference type="SUPFAM" id="SSF48452">
    <property type="entry name" value="TPR-like"/>
    <property type="match status" value="1"/>
</dbReference>
<evidence type="ECO:0000256" key="4">
    <source>
        <dbReference type="ARBA" id="ARBA00022840"/>
    </source>
</evidence>
<accession>A0A7W7AFE0</accession>
<dbReference type="GO" id="GO:0016887">
    <property type="term" value="F:ATP hydrolysis activity"/>
    <property type="evidence" value="ECO:0007669"/>
    <property type="project" value="InterPro"/>
</dbReference>
<organism evidence="6 7">
    <name type="scientific">Sphingomonas abaci</name>
    <dbReference type="NCBI Taxonomy" id="237611"/>
    <lineage>
        <taxon>Bacteria</taxon>
        <taxon>Pseudomonadati</taxon>
        <taxon>Pseudomonadota</taxon>
        <taxon>Alphaproteobacteria</taxon>
        <taxon>Sphingomonadales</taxon>
        <taxon>Sphingomonadaceae</taxon>
        <taxon>Sphingomonas</taxon>
    </lineage>
</organism>
<dbReference type="GO" id="GO:0005524">
    <property type="term" value="F:ATP binding"/>
    <property type="evidence" value="ECO:0007669"/>
    <property type="project" value="UniProtKB-KW"/>
</dbReference>
<protein>
    <submittedName>
        <fullName evidence="6">ABC-type polysaccharide/polyol phosphate transport system ATPase subunit</fullName>
    </submittedName>
</protein>
<dbReference type="AlphaFoldDB" id="A0A7W7AFE0"/>
<dbReference type="PANTHER" id="PTHR46743">
    <property type="entry name" value="TEICHOIC ACIDS EXPORT ATP-BINDING PROTEIN TAGH"/>
    <property type="match status" value="1"/>
</dbReference>
<dbReference type="Pfam" id="PF00005">
    <property type="entry name" value="ABC_tran"/>
    <property type="match status" value="1"/>
</dbReference>
<evidence type="ECO:0000256" key="3">
    <source>
        <dbReference type="ARBA" id="ARBA00022741"/>
    </source>
</evidence>